<feature type="transmembrane region" description="Helical" evidence="1">
    <location>
        <begin position="100"/>
        <end position="124"/>
    </location>
</feature>
<dbReference type="AlphaFoldDB" id="A0A438IVU0"/>
<gene>
    <name evidence="2" type="ORF">CK203_026557</name>
</gene>
<protein>
    <submittedName>
        <fullName evidence="2">Uncharacterized protein</fullName>
    </submittedName>
</protein>
<keyword evidence="1" id="KW-0812">Transmembrane</keyword>
<dbReference type="EMBL" id="QGNW01000079">
    <property type="protein sequence ID" value="RVX00861.1"/>
    <property type="molecule type" value="Genomic_DNA"/>
</dbReference>
<evidence type="ECO:0000256" key="1">
    <source>
        <dbReference type="SAM" id="Phobius"/>
    </source>
</evidence>
<keyword evidence="1" id="KW-0472">Membrane</keyword>
<sequence>MDGRCYLLREFGTICYMPMWSKWKDLNTVPIIRAVPRGVTRGLTHGGGSHNAPFNPYTYVRIEVDGLYVSLNHPNVHGTCVAWGLKKGLFHLRDFRPSRLAFWTFLLLDLLLPLLVFCICAFATPIATHHFLQLHCSSWSYFSVPCLDKWMPLLDIAYDFLGVKWTLQGPECRALVLSLEKVVIIRERPVAFLKSSCCGGMGEGKGGVLGLMWPRASVCQQDGTLLLLVWLLNAKKSADGVQYPRHDLPSGPLLIRGKKKTGRLVEWVEKASFDRLNKLFMISTMSGIIKPL</sequence>
<name>A0A438IVU0_VITVI</name>
<dbReference type="Proteomes" id="UP000288805">
    <property type="component" value="Unassembled WGS sequence"/>
</dbReference>
<organism evidence="2 3">
    <name type="scientific">Vitis vinifera</name>
    <name type="common">Grape</name>
    <dbReference type="NCBI Taxonomy" id="29760"/>
    <lineage>
        <taxon>Eukaryota</taxon>
        <taxon>Viridiplantae</taxon>
        <taxon>Streptophyta</taxon>
        <taxon>Embryophyta</taxon>
        <taxon>Tracheophyta</taxon>
        <taxon>Spermatophyta</taxon>
        <taxon>Magnoliopsida</taxon>
        <taxon>eudicotyledons</taxon>
        <taxon>Gunneridae</taxon>
        <taxon>Pentapetalae</taxon>
        <taxon>rosids</taxon>
        <taxon>Vitales</taxon>
        <taxon>Vitaceae</taxon>
        <taxon>Viteae</taxon>
        <taxon>Vitis</taxon>
    </lineage>
</organism>
<evidence type="ECO:0000313" key="2">
    <source>
        <dbReference type="EMBL" id="RVX00861.1"/>
    </source>
</evidence>
<accession>A0A438IVU0</accession>
<proteinExistence type="predicted"/>
<comment type="caution">
    <text evidence="2">The sequence shown here is derived from an EMBL/GenBank/DDBJ whole genome shotgun (WGS) entry which is preliminary data.</text>
</comment>
<keyword evidence="1" id="KW-1133">Transmembrane helix</keyword>
<reference evidence="2 3" key="1">
    <citation type="journal article" date="2018" name="PLoS Genet.">
        <title>Population sequencing reveals clonal diversity and ancestral inbreeding in the grapevine cultivar Chardonnay.</title>
        <authorList>
            <person name="Roach M.J."/>
            <person name="Johnson D.L."/>
            <person name="Bohlmann J."/>
            <person name="van Vuuren H.J."/>
            <person name="Jones S.J."/>
            <person name="Pretorius I.S."/>
            <person name="Schmidt S.A."/>
            <person name="Borneman A.R."/>
        </authorList>
    </citation>
    <scope>NUCLEOTIDE SEQUENCE [LARGE SCALE GENOMIC DNA]</scope>
    <source>
        <strain evidence="3">cv. Chardonnay</strain>
        <tissue evidence="2">Leaf</tissue>
    </source>
</reference>
<evidence type="ECO:0000313" key="3">
    <source>
        <dbReference type="Proteomes" id="UP000288805"/>
    </source>
</evidence>